<organism evidence="1 2">
    <name type="scientific">Austropuccinia psidii MF-1</name>
    <dbReference type="NCBI Taxonomy" id="1389203"/>
    <lineage>
        <taxon>Eukaryota</taxon>
        <taxon>Fungi</taxon>
        <taxon>Dikarya</taxon>
        <taxon>Basidiomycota</taxon>
        <taxon>Pucciniomycotina</taxon>
        <taxon>Pucciniomycetes</taxon>
        <taxon>Pucciniales</taxon>
        <taxon>Sphaerophragmiaceae</taxon>
        <taxon>Austropuccinia</taxon>
    </lineage>
</organism>
<accession>A0A9Q3PJH8</accession>
<comment type="caution">
    <text evidence="1">The sequence shown here is derived from an EMBL/GenBank/DDBJ whole genome shotgun (WGS) entry which is preliminary data.</text>
</comment>
<evidence type="ECO:0000313" key="1">
    <source>
        <dbReference type="EMBL" id="MBW0564213.1"/>
    </source>
</evidence>
<name>A0A9Q3PJH8_9BASI</name>
<dbReference type="AlphaFoldDB" id="A0A9Q3PJH8"/>
<dbReference type="OrthoDB" id="7691805at2759"/>
<protein>
    <recommendedName>
        <fullName evidence="3">GAG-pre-integrase domain-containing protein</fullName>
    </recommendedName>
</protein>
<keyword evidence="2" id="KW-1185">Reference proteome</keyword>
<dbReference type="EMBL" id="AVOT02075494">
    <property type="protein sequence ID" value="MBW0564213.1"/>
    <property type="molecule type" value="Genomic_DNA"/>
</dbReference>
<proteinExistence type="predicted"/>
<dbReference type="Proteomes" id="UP000765509">
    <property type="component" value="Unassembled WGS sequence"/>
</dbReference>
<evidence type="ECO:0008006" key="3">
    <source>
        <dbReference type="Google" id="ProtNLM"/>
    </source>
</evidence>
<evidence type="ECO:0000313" key="2">
    <source>
        <dbReference type="Proteomes" id="UP000765509"/>
    </source>
</evidence>
<gene>
    <name evidence="1" type="ORF">O181_103928</name>
</gene>
<reference evidence="1" key="1">
    <citation type="submission" date="2021-03" db="EMBL/GenBank/DDBJ databases">
        <title>Draft genome sequence of rust myrtle Austropuccinia psidii MF-1, a brazilian biotype.</title>
        <authorList>
            <person name="Quecine M.C."/>
            <person name="Pachon D.M.R."/>
            <person name="Bonatelli M.L."/>
            <person name="Correr F.H."/>
            <person name="Franceschini L.M."/>
            <person name="Leite T.F."/>
            <person name="Margarido G.R.A."/>
            <person name="Almeida C.A."/>
            <person name="Ferrarezi J.A."/>
            <person name="Labate C.A."/>
        </authorList>
    </citation>
    <scope>NUCLEOTIDE SEQUENCE</scope>
    <source>
        <strain evidence="1">MF-1</strain>
    </source>
</reference>
<sequence>MPPRQSPDDLGIGQPEHSADNMSQLMSAVSSLTNKVQMLQIDLESQKQINQELARAPANQPSNPVQRRFWEDPLSVHLSLNPKHVTLAFNGQNYLAWLEAFGTTIQFDFKIPMTSMDSFLPTLTANDDSSVKLILLQTIDDSTKNLISKTSSTLAGIFLAIKRRCDKCARLNKLETTKSLLALIKNDQPRNTAEWQQQHHELFSQLVKWEVTLDEFYGLIVQSDTRVPAGANASVFELLIHQCLNGQNSTPTFDKVSEAIQAAEATAMVAVPAAIIDHGASVSAASYYSPGKTHWQPISAHNPIYQAPQPSGSPSPPQIPNKMVKKAGNFRGRGQSKSLIDQYGSACLYCRKGQHWYADCKVSWADVDAGKTAAPNNLRRPAHFLNKGKQKQVFNITSEGIADGVLVDSAAEIHVSGDSPDFQLETLLTSPPTLQLASRNNTSTLTGMGRLRIPTPSGLLKLANVYYCLDIRSTILCLGRLIEDGYKPVFNGTALQLVSPTNMIYKTSYVKKCWYLDRSNLQVNTISKIPSTTAKSWHEQLGHASNAVVKNFLKRFVPEAKSDAWQDFFCEQCAKSKSTSVGSGPTIQVKISSPLDLLVSDVAGPFDKDPEGNRFLLTLRDHASTYTFTAALKSRSDVSDKIYLQPAPPISGPVANGERRGIFGKIKERA</sequence>